<dbReference type="EMBL" id="DS270351">
    <property type="protein sequence ID" value="EFO93371.1"/>
    <property type="molecule type" value="Genomic_DNA"/>
</dbReference>
<dbReference type="SUPFAM" id="SSF56672">
    <property type="entry name" value="DNA/RNA polymerases"/>
    <property type="match status" value="1"/>
</dbReference>
<reference evidence="1" key="1">
    <citation type="submission" date="2007-07" db="EMBL/GenBank/DDBJ databases">
        <title>PCAP assembly of the Caenorhabditis remanei genome.</title>
        <authorList>
            <consortium name="The Caenorhabditis remanei Sequencing Consortium"/>
            <person name="Wilson R.K."/>
        </authorList>
    </citation>
    <scope>NUCLEOTIDE SEQUENCE [LARGE SCALE GENOMIC DNA]</scope>
    <source>
        <strain evidence="1">PB4641</strain>
    </source>
</reference>
<dbReference type="OrthoDB" id="5842610at2759"/>
<dbReference type="Gene3D" id="3.90.1600.10">
    <property type="entry name" value="Palm domain of DNA polymerase"/>
    <property type="match status" value="1"/>
</dbReference>
<dbReference type="InParanoid" id="E3NTZ3"/>
<dbReference type="InterPro" id="IPR023211">
    <property type="entry name" value="DNA_pol_palm_dom_sf"/>
</dbReference>
<proteinExistence type="predicted"/>
<dbReference type="PANTHER" id="PTHR33568">
    <property type="entry name" value="DNA POLYMERASE"/>
    <property type="match status" value="1"/>
</dbReference>
<dbReference type="Proteomes" id="UP000008281">
    <property type="component" value="Unassembled WGS sequence"/>
</dbReference>
<evidence type="ECO:0000313" key="1">
    <source>
        <dbReference type="EMBL" id="EFO93371.1"/>
    </source>
</evidence>
<dbReference type="AlphaFoldDB" id="E3NTZ3"/>
<organism evidence="2">
    <name type="scientific">Caenorhabditis remanei</name>
    <name type="common">Caenorhabditis vulgaris</name>
    <dbReference type="NCBI Taxonomy" id="31234"/>
    <lineage>
        <taxon>Eukaryota</taxon>
        <taxon>Metazoa</taxon>
        <taxon>Ecdysozoa</taxon>
        <taxon>Nematoda</taxon>
        <taxon>Chromadorea</taxon>
        <taxon>Rhabditida</taxon>
        <taxon>Rhabditina</taxon>
        <taxon>Rhabditomorpha</taxon>
        <taxon>Rhabditoidea</taxon>
        <taxon>Rhabditidae</taxon>
        <taxon>Peloderinae</taxon>
        <taxon>Caenorhabditis</taxon>
    </lineage>
</organism>
<accession>E3NTZ3</accession>
<gene>
    <name evidence="1" type="ORF">CRE_29294</name>
</gene>
<dbReference type="STRING" id="31234.E3NTZ3"/>
<name>E3NTZ3_CAERE</name>
<keyword evidence="2" id="KW-1185">Reference proteome</keyword>
<dbReference type="PANTHER" id="PTHR33568:SF3">
    <property type="entry name" value="DNA-DIRECTED DNA POLYMERASE"/>
    <property type="match status" value="1"/>
</dbReference>
<dbReference type="HOGENOM" id="CLU_125134_0_0_1"/>
<evidence type="ECO:0000313" key="2">
    <source>
        <dbReference type="Proteomes" id="UP000008281"/>
    </source>
</evidence>
<dbReference type="InterPro" id="IPR043502">
    <property type="entry name" value="DNA/RNA_pol_sf"/>
</dbReference>
<protein>
    <submittedName>
        <fullName evidence="1">Uncharacterized protein</fullName>
    </submittedName>
</protein>
<sequence length="190" mass="21799">MQLAALTTSYARLRLYRFMEMVGAENIMYTGIFQSVVNFSHSKFTDTDSIIYAVPEGSNDPLRGEIGPYLGQLTDELDGAMTEFVTLGPKTYCYKEVSADESLKVVRKAKGITVNSVVKNLMSFDLMKNMVDEVLQDVYQRTRVQFPQHVMYRDAYHHVYSKKIFKKFQFTFNKRRIVSDGSTLPYGFCA</sequence>